<evidence type="ECO:0000256" key="1">
    <source>
        <dbReference type="ARBA" id="ARBA00023125"/>
    </source>
</evidence>
<dbReference type="GO" id="GO:0003677">
    <property type="term" value="F:DNA binding"/>
    <property type="evidence" value="ECO:0007669"/>
    <property type="project" value="UniProtKB-UniRule"/>
</dbReference>
<dbReference type="InterPro" id="IPR009057">
    <property type="entry name" value="Homeodomain-like_sf"/>
</dbReference>
<dbReference type="PANTHER" id="PTHR43479">
    <property type="entry name" value="ACREF/ENVCD OPERON REPRESSOR-RELATED"/>
    <property type="match status" value="1"/>
</dbReference>
<dbReference type="PROSITE" id="PS50977">
    <property type="entry name" value="HTH_TETR_2"/>
    <property type="match status" value="1"/>
</dbReference>
<dbReference type="Proteomes" id="UP000657006">
    <property type="component" value="Unassembled WGS sequence"/>
</dbReference>
<dbReference type="Gene3D" id="1.10.357.10">
    <property type="entry name" value="Tetracycline Repressor, domain 2"/>
    <property type="match status" value="1"/>
</dbReference>
<evidence type="ECO:0000313" key="5">
    <source>
        <dbReference type="Proteomes" id="UP000657006"/>
    </source>
</evidence>
<dbReference type="Pfam" id="PF14278">
    <property type="entry name" value="TetR_C_8"/>
    <property type="match status" value="1"/>
</dbReference>
<name>A0A926DS61_9FIRM</name>
<dbReference type="InterPro" id="IPR001647">
    <property type="entry name" value="HTH_TetR"/>
</dbReference>
<accession>A0A926DS61</accession>
<dbReference type="Pfam" id="PF00440">
    <property type="entry name" value="TetR_N"/>
    <property type="match status" value="1"/>
</dbReference>
<evidence type="ECO:0000259" key="3">
    <source>
        <dbReference type="PROSITE" id="PS50977"/>
    </source>
</evidence>
<reference evidence="4" key="1">
    <citation type="submission" date="2020-08" db="EMBL/GenBank/DDBJ databases">
        <title>Genome public.</title>
        <authorList>
            <person name="Liu C."/>
            <person name="Sun Q."/>
        </authorList>
    </citation>
    <scope>NUCLEOTIDE SEQUENCE</scope>
    <source>
        <strain evidence="4">NSJ-32</strain>
    </source>
</reference>
<keyword evidence="1 2" id="KW-0238">DNA-binding</keyword>
<feature type="DNA-binding region" description="H-T-H motif" evidence="2">
    <location>
        <begin position="20"/>
        <end position="39"/>
    </location>
</feature>
<dbReference type="SUPFAM" id="SSF46689">
    <property type="entry name" value="Homeodomain-like"/>
    <property type="match status" value="1"/>
</dbReference>
<proteinExistence type="predicted"/>
<dbReference type="PANTHER" id="PTHR43479:SF7">
    <property type="entry name" value="TETR-FAMILY TRANSCRIPTIONAL REGULATOR"/>
    <property type="match status" value="1"/>
</dbReference>
<organism evidence="4 5">
    <name type="scientific">Bianquea renquensis</name>
    <dbReference type="NCBI Taxonomy" id="2763661"/>
    <lineage>
        <taxon>Bacteria</taxon>
        <taxon>Bacillati</taxon>
        <taxon>Bacillota</taxon>
        <taxon>Clostridia</taxon>
        <taxon>Eubacteriales</taxon>
        <taxon>Bianqueaceae</taxon>
        <taxon>Bianquea</taxon>
    </lineage>
</organism>
<dbReference type="InterPro" id="IPR050624">
    <property type="entry name" value="HTH-type_Tx_Regulator"/>
</dbReference>
<evidence type="ECO:0000256" key="2">
    <source>
        <dbReference type="PROSITE-ProRule" id="PRU00335"/>
    </source>
</evidence>
<comment type="caution">
    <text evidence="4">The sequence shown here is derived from an EMBL/GenBank/DDBJ whole genome shotgun (WGS) entry which is preliminary data.</text>
</comment>
<sequence>MLIRKALMELLRQKPIQAISIKELCESAGINRGTFYAHYTDMYDLLQKIESDMLQDFQEALKPLLAPNRSDLTPVKITAAIFRCLKDNADLCTVTLGDYGDKSFALQLINLGREKCMEAYSKFFTDATPKEIEFFYAFVSAGCIGLLQKWLAEGMVTSAEEIAAMAENIMLHGMGFLESKKP</sequence>
<evidence type="ECO:0000313" key="4">
    <source>
        <dbReference type="EMBL" id="MBC8543616.1"/>
    </source>
</evidence>
<protein>
    <submittedName>
        <fullName evidence="4">TetR/AcrR family transcriptional regulator</fullName>
    </submittedName>
</protein>
<keyword evidence="5" id="KW-1185">Reference proteome</keyword>
<feature type="domain" description="HTH tetR-type" evidence="3">
    <location>
        <begin position="1"/>
        <end position="57"/>
    </location>
</feature>
<dbReference type="EMBL" id="JACRSQ010000011">
    <property type="protein sequence ID" value="MBC8543616.1"/>
    <property type="molecule type" value="Genomic_DNA"/>
</dbReference>
<dbReference type="InterPro" id="IPR039532">
    <property type="entry name" value="TetR_C_Firmicutes"/>
</dbReference>
<dbReference type="AlphaFoldDB" id="A0A926DS61"/>
<gene>
    <name evidence="4" type="ORF">H8730_08675</name>
</gene>